<dbReference type="EMBL" id="LPBJ01000010">
    <property type="protein sequence ID" value="KVQ03602.1"/>
    <property type="molecule type" value="Genomic_DNA"/>
</dbReference>
<dbReference type="AlphaFoldDB" id="A0A102K865"/>
<dbReference type="Proteomes" id="UP000065521">
    <property type="component" value="Unassembled WGS sequence"/>
</dbReference>
<accession>A0A102K865</accession>
<name>A0A102K865_9BURK</name>
<evidence type="ECO:0000313" key="5">
    <source>
        <dbReference type="EMBL" id="OMG72943.1"/>
    </source>
</evidence>
<dbReference type="RefSeq" id="WP_042588097.1">
    <property type="nucleotide sequence ID" value="NZ_CP013371.1"/>
</dbReference>
<feature type="signal peptide" evidence="2">
    <location>
        <begin position="1"/>
        <end position="24"/>
    </location>
</feature>
<evidence type="ECO:0000256" key="1">
    <source>
        <dbReference type="SAM" id="MobiDB-lite"/>
    </source>
</evidence>
<feature type="chain" id="PRO_5010782737" description="Lipoprotein" evidence="2">
    <location>
        <begin position="25"/>
        <end position="109"/>
    </location>
</feature>
<dbReference type="Proteomes" id="UP000187194">
    <property type="component" value="Unassembled WGS sequence"/>
</dbReference>
<evidence type="ECO:0008006" key="9">
    <source>
        <dbReference type="Google" id="ProtNLM"/>
    </source>
</evidence>
<dbReference type="EMBL" id="LOTN01000071">
    <property type="protein sequence ID" value="KUZ81925.1"/>
    <property type="molecule type" value="Genomic_DNA"/>
</dbReference>
<organism evidence="3 7">
    <name type="scientific">Burkholderia ubonensis</name>
    <dbReference type="NCBI Taxonomy" id="101571"/>
    <lineage>
        <taxon>Bacteria</taxon>
        <taxon>Pseudomonadati</taxon>
        <taxon>Pseudomonadota</taxon>
        <taxon>Betaproteobacteria</taxon>
        <taxon>Burkholderiales</taxon>
        <taxon>Burkholderiaceae</taxon>
        <taxon>Burkholderia</taxon>
        <taxon>Burkholderia cepacia complex</taxon>
    </lineage>
</organism>
<evidence type="ECO:0000256" key="2">
    <source>
        <dbReference type="SAM" id="SignalP"/>
    </source>
</evidence>
<feature type="compositionally biased region" description="Polar residues" evidence="1">
    <location>
        <begin position="95"/>
        <end position="109"/>
    </location>
</feature>
<comment type="caution">
    <text evidence="3">The sequence shown here is derived from an EMBL/GenBank/DDBJ whole genome shotgun (WGS) entry which is preliminary data.</text>
</comment>
<evidence type="ECO:0000313" key="7">
    <source>
        <dbReference type="Proteomes" id="UP000065521"/>
    </source>
</evidence>
<evidence type="ECO:0000313" key="4">
    <source>
        <dbReference type="EMBL" id="KVQ03602.1"/>
    </source>
</evidence>
<proteinExistence type="predicted"/>
<reference evidence="6 7" key="1">
    <citation type="submission" date="2015-11" db="EMBL/GenBank/DDBJ databases">
        <title>Expanding the genomic diversity of Burkholderia species for the development of highly accurate diagnostics.</title>
        <authorList>
            <person name="Sahl J."/>
            <person name="Keim P."/>
            <person name="Wagner D."/>
        </authorList>
    </citation>
    <scope>NUCLEOTIDE SEQUENCE [LARGE SCALE GENOMIC DNA]</scope>
    <source>
        <strain evidence="4 6">MSMB1808WGS</strain>
        <strain evidence="3 7">RF32-BP4</strain>
    </source>
</reference>
<protein>
    <recommendedName>
        <fullName evidence="9">Lipoprotein</fullName>
    </recommendedName>
</protein>
<dbReference type="EMBL" id="MTJZ01000012">
    <property type="protein sequence ID" value="OMG72943.1"/>
    <property type="molecule type" value="Genomic_DNA"/>
</dbReference>
<keyword evidence="6" id="KW-1185">Reference proteome</keyword>
<feature type="region of interest" description="Disordered" evidence="1">
    <location>
        <begin position="74"/>
        <end position="109"/>
    </location>
</feature>
<keyword evidence="2" id="KW-0732">Signal</keyword>
<evidence type="ECO:0000313" key="6">
    <source>
        <dbReference type="Proteomes" id="UP000056453"/>
    </source>
</evidence>
<evidence type="ECO:0000313" key="8">
    <source>
        <dbReference type="Proteomes" id="UP000187194"/>
    </source>
</evidence>
<reference evidence="5 8" key="2">
    <citation type="submission" date="2017-01" db="EMBL/GenBank/DDBJ databases">
        <title>Phylogeographic, genomic and meropenem susceptibility analysis of Burkholderia ubonensis.</title>
        <authorList>
            <person name="Price E.P."/>
            <person name="Sarovich D.S."/>
            <person name="Webb J.R."/>
            <person name="Hall C.M."/>
            <person name="Sahl J.W."/>
            <person name="Kaestli M."/>
            <person name="Mayo M."/>
            <person name="Harrington G."/>
            <person name="Baker A.L."/>
            <person name="Sidak-Loftis L.C."/>
            <person name="Lummis M."/>
            <person name="Schupp J.M."/>
            <person name="Gillece J.D."/>
            <person name="Tuanyok A."/>
            <person name="Warner J."/>
            <person name="Busch J.D."/>
            <person name="Keim P."/>
            <person name="Currie B.J."/>
            <person name="Wagner D.M."/>
        </authorList>
    </citation>
    <scope>NUCLEOTIDE SEQUENCE [LARGE SCALE GENOMIC DNA]</scope>
    <source>
        <strain evidence="5 8">A21</strain>
    </source>
</reference>
<gene>
    <name evidence="5" type="ORF">BW685_11915</name>
    <name evidence="3" type="ORF">WI38_31375</name>
    <name evidence="4" type="ORF">WJ96_28600</name>
</gene>
<sequence>MRALTRHLAIAATLMSVLTGSAFADTPWQKAHPRREEVNQRLANQNRRIHHEVKEGEMSHAQAARLHRDDHKIRQEERDMAAQNGGHLTKPEQRVLNQQENAVSNKIGQ</sequence>
<dbReference type="Proteomes" id="UP000056453">
    <property type="component" value="Unassembled WGS sequence"/>
</dbReference>
<evidence type="ECO:0000313" key="3">
    <source>
        <dbReference type="EMBL" id="KUZ81925.1"/>
    </source>
</evidence>